<gene>
    <name evidence="1" type="ORF">Taro_048116</name>
</gene>
<protein>
    <submittedName>
        <fullName evidence="1">Uncharacterized protein</fullName>
    </submittedName>
</protein>
<name>A0A843X841_COLES</name>
<keyword evidence="2" id="KW-1185">Reference proteome</keyword>
<dbReference type="EMBL" id="NMUH01006399">
    <property type="protein sequence ID" value="MQM15170.1"/>
    <property type="molecule type" value="Genomic_DNA"/>
</dbReference>
<organism evidence="1 2">
    <name type="scientific">Colocasia esculenta</name>
    <name type="common">Wild taro</name>
    <name type="synonym">Arum esculentum</name>
    <dbReference type="NCBI Taxonomy" id="4460"/>
    <lineage>
        <taxon>Eukaryota</taxon>
        <taxon>Viridiplantae</taxon>
        <taxon>Streptophyta</taxon>
        <taxon>Embryophyta</taxon>
        <taxon>Tracheophyta</taxon>
        <taxon>Spermatophyta</taxon>
        <taxon>Magnoliopsida</taxon>
        <taxon>Liliopsida</taxon>
        <taxon>Araceae</taxon>
        <taxon>Aroideae</taxon>
        <taxon>Colocasieae</taxon>
        <taxon>Colocasia</taxon>
    </lineage>
</organism>
<comment type="caution">
    <text evidence="1">The sequence shown here is derived from an EMBL/GenBank/DDBJ whole genome shotgun (WGS) entry which is preliminary data.</text>
</comment>
<proteinExistence type="predicted"/>
<dbReference type="AlphaFoldDB" id="A0A843X841"/>
<evidence type="ECO:0000313" key="2">
    <source>
        <dbReference type="Proteomes" id="UP000652761"/>
    </source>
</evidence>
<sequence length="70" mass="7534">MAGANSASCLKSRSWGLLVHNVDVALLSGVEEAPVYPLLRELCRTAEDKGYMHDLGGNGNTRTSAWAEFP</sequence>
<evidence type="ECO:0000313" key="1">
    <source>
        <dbReference type="EMBL" id="MQM15170.1"/>
    </source>
</evidence>
<dbReference type="Proteomes" id="UP000652761">
    <property type="component" value="Unassembled WGS sequence"/>
</dbReference>
<accession>A0A843X841</accession>
<reference evidence="1" key="1">
    <citation type="submission" date="2017-07" db="EMBL/GenBank/DDBJ databases">
        <title>Taro Niue Genome Assembly and Annotation.</title>
        <authorList>
            <person name="Atibalentja N."/>
            <person name="Keating K."/>
            <person name="Fields C.J."/>
        </authorList>
    </citation>
    <scope>NUCLEOTIDE SEQUENCE</scope>
    <source>
        <strain evidence="1">Niue_2</strain>
        <tissue evidence="1">Leaf</tissue>
    </source>
</reference>